<sequence>MKYSVLIFIILFQISCAQESNSFKNEYPNRHIGDIEFDSKLDNPDFKLCYPENVFQYFNWGDGLEFEEEKIKIDNIFSEKYNPKSAKKESGSIRIRFIVNCKGETDRFRIIGSDENYQEKEFDKSITDQLLSIIKSLNGWKLKYFRENENQPIDYYQYLIFKIENGQIVKILP</sequence>
<dbReference type="EMBL" id="FWXS01000004">
    <property type="protein sequence ID" value="SMC56786.1"/>
    <property type="molecule type" value="Genomic_DNA"/>
</dbReference>
<dbReference type="Proteomes" id="UP000192393">
    <property type="component" value="Unassembled WGS sequence"/>
</dbReference>
<accession>A0A1W2A819</accession>
<evidence type="ECO:0000313" key="2">
    <source>
        <dbReference type="Proteomes" id="UP000192393"/>
    </source>
</evidence>
<evidence type="ECO:0000313" key="1">
    <source>
        <dbReference type="EMBL" id="SMC56786.1"/>
    </source>
</evidence>
<protein>
    <recommendedName>
        <fullName evidence="3">TonB C-terminal domain-containing protein</fullName>
    </recommendedName>
</protein>
<keyword evidence="2" id="KW-1185">Reference proteome</keyword>
<name>A0A1W2A819_9FLAO</name>
<gene>
    <name evidence="1" type="ORF">SAMN06296427_10419</name>
</gene>
<evidence type="ECO:0008006" key="3">
    <source>
        <dbReference type="Google" id="ProtNLM"/>
    </source>
</evidence>
<reference evidence="1 2" key="1">
    <citation type="submission" date="2017-04" db="EMBL/GenBank/DDBJ databases">
        <authorList>
            <person name="Afonso C.L."/>
            <person name="Miller P.J."/>
            <person name="Scott M.A."/>
            <person name="Spackman E."/>
            <person name="Goraichik I."/>
            <person name="Dimitrov K.M."/>
            <person name="Suarez D.L."/>
            <person name="Swayne D.E."/>
        </authorList>
    </citation>
    <scope>NUCLEOTIDE SEQUENCE [LARGE SCALE GENOMIC DNA]</scope>
    <source>
        <strain evidence="1 2">CGMCC 1.12708</strain>
    </source>
</reference>
<dbReference type="AlphaFoldDB" id="A0A1W2A819"/>
<organism evidence="1 2">
    <name type="scientific">Moheibacter sediminis</name>
    <dbReference type="NCBI Taxonomy" id="1434700"/>
    <lineage>
        <taxon>Bacteria</taxon>
        <taxon>Pseudomonadati</taxon>
        <taxon>Bacteroidota</taxon>
        <taxon>Flavobacteriia</taxon>
        <taxon>Flavobacteriales</taxon>
        <taxon>Weeksellaceae</taxon>
        <taxon>Moheibacter</taxon>
    </lineage>
</organism>
<dbReference type="OrthoDB" id="883593at2"/>
<dbReference type="RefSeq" id="WP_084016945.1">
    <property type="nucleotide sequence ID" value="NZ_FWXS01000004.1"/>
</dbReference>
<dbReference type="STRING" id="1434700.SAMN06296427_10419"/>
<proteinExistence type="predicted"/>